<dbReference type="PANTHER" id="PTHR32361:SF26">
    <property type="entry name" value="FAD-BINDING 8 DOMAIN-CONTAINING PROTEIN-RELATED"/>
    <property type="match status" value="1"/>
</dbReference>
<proteinExistence type="inferred from homology"/>
<feature type="compositionally biased region" description="Basic and acidic residues" evidence="9">
    <location>
        <begin position="294"/>
        <end position="320"/>
    </location>
</feature>
<name>A0A9P6KKV3_9PLEO</name>
<keyword evidence="7" id="KW-0560">Oxidoreductase</keyword>
<accession>A0A9P6KKV3</accession>
<evidence type="ECO:0000256" key="2">
    <source>
        <dbReference type="ARBA" id="ARBA00006278"/>
    </source>
</evidence>
<keyword evidence="10" id="KW-1133">Transmembrane helix</keyword>
<keyword evidence="10 12" id="KW-0812">Transmembrane</keyword>
<feature type="transmembrane region" description="Helical" evidence="10">
    <location>
        <begin position="7"/>
        <end position="24"/>
    </location>
</feature>
<dbReference type="InterPro" id="IPR013112">
    <property type="entry name" value="FAD-bd_8"/>
</dbReference>
<dbReference type="SUPFAM" id="SSF63380">
    <property type="entry name" value="Riboflavin synthase domain-like"/>
    <property type="match status" value="1"/>
</dbReference>
<keyword evidence="4" id="KW-0813">Transport</keyword>
<dbReference type="EC" id="1.16.1.9" evidence="3"/>
<dbReference type="GO" id="GO:0006826">
    <property type="term" value="P:iron ion transport"/>
    <property type="evidence" value="ECO:0007669"/>
    <property type="project" value="TreeGrafter"/>
</dbReference>
<evidence type="ECO:0000259" key="11">
    <source>
        <dbReference type="PROSITE" id="PS51384"/>
    </source>
</evidence>
<dbReference type="InterPro" id="IPR013121">
    <property type="entry name" value="Fe_red_NAD-bd_6"/>
</dbReference>
<dbReference type="Proteomes" id="UP000756921">
    <property type="component" value="Unassembled WGS sequence"/>
</dbReference>
<evidence type="ECO:0000256" key="1">
    <source>
        <dbReference type="ARBA" id="ARBA00004651"/>
    </source>
</evidence>
<feature type="domain" description="FAD-binding FR-type" evidence="11">
    <location>
        <begin position="47"/>
        <end position="226"/>
    </location>
</feature>
<dbReference type="Pfam" id="PF08030">
    <property type="entry name" value="NAD_binding_6"/>
    <property type="match status" value="1"/>
</dbReference>
<evidence type="ECO:0000256" key="4">
    <source>
        <dbReference type="ARBA" id="ARBA00022448"/>
    </source>
</evidence>
<evidence type="ECO:0000256" key="7">
    <source>
        <dbReference type="ARBA" id="ARBA00023002"/>
    </source>
</evidence>
<evidence type="ECO:0000313" key="13">
    <source>
        <dbReference type="Proteomes" id="UP000756921"/>
    </source>
</evidence>
<sequence>MVGQSSLTLWYSVAACALVIFLALRWLTYYVSRCVTTWSTYVILKYLQYTEIKLLRRLRLRTTIGDVILYIVLLSANVICISWKVQSLTDFNTRTASMLSTNLVLLLPSADTIADMIVQSILHPCLAAYNSGLLWNVRFITGITINPARPWKVHPGQYVYLTVAKAGMLSRFQRHPFMVASPVLSNSIELHVWPQKGFTKRLLRLSEQYQYCEAWIEGPYGRSIDLREFGTVVIIASEMGIIGHLAYLRDLVQKQDDFNTKIRDVVFIWSIEEWSDAHPARKSMDELLKKDKERETARSSLTKDQRYLHSKEEDRQEDPGVRPVLSGNNLLDIYVYVRKFP</sequence>
<dbReference type="EMBL" id="WJXW01000015">
    <property type="protein sequence ID" value="KAF9730237.1"/>
    <property type="molecule type" value="Genomic_DNA"/>
</dbReference>
<evidence type="ECO:0000256" key="3">
    <source>
        <dbReference type="ARBA" id="ARBA00012668"/>
    </source>
</evidence>
<dbReference type="Gene3D" id="3.40.50.80">
    <property type="entry name" value="Nucleotide-binding domain of ferredoxin-NADP reductase (FNR) module"/>
    <property type="match status" value="1"/>
</dbReference>
<dbReference type="InterPro" id="IPR051410">
    <property type="entry name" value="Ferric/Cupric_Reductase"/>
</dbReference>
<reference evidence="12" key="1">
    <citation type="journal article" date="2020" name="Mol. Plant Microbe Interact.">
        <title>Genome Sequence of the Biocontrol Agent Coniothyrium minitans strain Conio (IMI 134523).</title>
        <authorList>
            <person name="Patel D."/>
            <person name="Shittu T.A."/>
            <person name="Baroncelli R."/>
            <person name="Muthumeenakshi S."/>
            <person name="Osborne T.H."/>
            <person name="Janganan T.K."/>
            <person name="Sreenivasaprasad S."/>
        </authorList>
    </citation>
    <scope>NUCLEOTIDE SEQUENCE</scope>
    <source>
        <strain evidence="12">Conio</strain>
    </source>
</reference>
<dbReference type="GO" id="GO:0006879">
    <property type="term" value="P:intracellular iron ion homeostasis"/>
    <property type="evidence" value="ECO:0007669"/>
    <property type="project" value="TreeGrafter"/>
</dbReference>
<dbReference type="OrthoDB" id="4494341at2759"/>
<comment type="subcellular location">
    <subcellularLocation>
        <location evidence="1">Cell membrane</location>
        <topology evidence="1">Multi-pass membrane protein</topology>
    </subcellularLocation>
</comment>
<comment type="catalytic activity">
    <reaction evidence="8">
        <text>2 a Fe(II)-siderophore + NADP(+) + H(+) = 2 a Fe(III)-siderophore + NADPH</text>
        <dbReference type="Rhea" id="RHEA:28795"/>
        <dbReference type="Rhea" id="RHEA-COMP:11342"/>
        <dbReference type="Rhea" id="RHEA-COMP:11344"/>
        <dbReference type="ChEBI" id="CHEBI:15378"/>
        <dbReference type="ChEBI" id="CHEBI:29033"/>
        <dbReference type="ChEBI" id="CHEBI:29034"/>
        <dbReference type="ChEBI" id="CHEBI:57783"/>
        <dbReference type="ChEBI" id="CHEBI:58349"/>
        <dbReference type="EC" id="1.16.1.9"/>
    </reaction>
</comment>
<organism evidence="12 13">
    <name type="scientific">Paraphaeosphaeria minitans</name>
    <dbReference type="NCBI Taxonomy" id="565426"/>
    <lineage>
        <taxon>Eukaryota</taxon>
        <taxon>Fungi</taxon>
        <taxon>Dikarya</taxon>
        <taxon>Ascomycota</taxon>
        <taxon>Pezizomycotina</taxon>
        <taxon>Dothideomycetes</taxon>
        <taxon>Pleosporomycetidae</taxon>
        <taxon>Pleosporales</taxon>
        <taxon>Massarineae</taxon>
        <taxon>Didymosphaeriaceae</taxon>
        <taxon>Paraphaeosphaeria</taxon>
    </lineage>
</organism>
<evidence type="ECO:0000256" key="9">
    <source>
        <dbReference type="SAM" id="MobiDB-lite"/>
    </source>
</evidence>
<comment type="caution">
    <text evidence="12">The sequence shown here is derived from an EMBL/GenBank/DDBJ whole genome shotgun (WGS) entry which is preliminary data.</text>
</comment>
<dbReference type="CDD" id="cd06186">
    <property type="entry name" value="NOX_Duox_like_FAD_NADP"/>
    <property type="match status" value="1"/>
</dbReference>
<dbReference type="GO" id="GO:0052851">
    <property type="term" value="F:ferric-chelate reductase (NADPH) activity"/>
    <property type="evidence" value="ECO:0007669"/>
    <property type="project" value="UniProtKB-EC"/>
</dbReference>
<feature type="transmembrane region" description="Helical" evidence="10">
    <location>
        <begin position="67"/>
        <end position="85"/>
    </location>
</feature>
<dbReference type="GO" id="GO:0005886">
    <property type="term" value="C:plasma membrane"/>
    <property type="evidence" value="ECO:0007669"/>
    <property type="project" value="UniProtKB-SubCell"/>
</dbReference>
<dbReference type="InterPro" id="IPR039261">
    <property type="entry name" value="FNR_nucleotide-bd"/>
</dbReference>
<comment type="similarity">
    <text evidence="2">Belongs to the ferric reductase (FRE) family.</text>
</comment>
<dbReference type="AlphaFoldDB" id="A0A9P6KKV3"/>
<protein>
    <recommendedName>
        <fullName evidence="3">ferric-chelate reductase (NADPH)</fullName>
        <ecNumber evidence="3">1.16.1.9</ecNumber>
    </recommendedName>
</protein>
<dbReference type="GO" id="GO:0015677">
    <property type="term" value="P:copper ion import"/>
    <property type="evidence" value="ECO:0007669"/>
    <property type="project" value="TreeGrafter"/>
</dbReference>
<dbReference type="InterPro" id="IPR017927">
    <property type="entry name" value="FAD-bd_FR_type"/>
</dbReference>
<keyword evidence="10" id="KW-0472">Membrane</keyword>
<feature type="region of interest" description="Disordered" evidence="9">
    <location>
        <begin position="294"/>
        <end position="323"/>
    </location>
</feature>
<gene>
    <name evidence="12" type="ORF">PMIN01_12170</name>
</gene>
<evidence type="ECO:0000256" key="5">
    <source>
        <dbReference type="ARBA" id="ARBA00022475"/>
    </source>
</evidence>
<dbReference type="Pfam" id="PF08022">
    <property type="entry name" value="FAD_binding_8"/>
    <property type="match status" value="1"/>
</dbReference>
<dbReference type="PROSITE" id="PS51384">
    <property type="entry name" value="FAD_FR"/>
    <property type="match status" value="1"/>
</dbReference>
<dbReference type="PANTHER" id="PTHR32361">
    <property type="entry name" value="FERRIC/CUPRIC REDUCTASE TRANSMEMBRANE COMPONENT"/>
    <property type="match status" value="1"/>
</dbReference>
<keyword evidence="13" id="KW-1185">Reference proteome</keyword>
<evidence type="ECO:0000256" key="6">
    <source>
        <dbReference type="ARBA" id="ARBA00022982"/>
    </source>
</evidence>
<evidence type="ECO:0000313" key="12">
    <source>
        <dbReference type="EMBL" id="KAF9730237.1"/>
    </source>
</evidence>
<keyword evidence="5" id="KW-1003">Cell membrane</keyword>
<evidence type="ECO:0000256" key="10">
    <source>
        <dbReference type="SAM" id="Phobius"/>
    </source>
</evidence>
<evidence type="ECO:0000256" key="8">
    <source>
        <dbReference type="ARBA" id="ARBA00048483"/>
    </source>
</evidence>
<keyword evidence="6" id="KW-0249">Electron transport</keyword>
<dbReference type="InterPro" id="IPR017938">
    <property type="entry name" value="Riboflavin_synthase-like_b-brl"/>
</dbReference>